<keyword evidence="6" id="KW-0539">Nucleus</keyword>
<evidence type="ECO:0000256" key="6">
    <source>
        <dbReference type="ARBA" id="ARBA00023242"/>
    </source>
</evidence>
<keyword evidence="5" id="KW-0862">Zinc</keyword>
<feature type="domain" description="C2H2-type" evidence="9">
    <location>
        <begin position="28"/>
        <end position="56"/>
    </location>
</feature>
<dbReference type="PROSITE" id="PS50157">
    <property type="entry name" value="ZINC_FINGER_C2H2_2"/>
    <property type="match status" value="3"/>
</dbReference>
<name>A0A8S3ZYB8_9EUPU</name>
<evidence type="ECO:0000313" key="10">
    <source>
        <dbReference type="EMBL" id="CAG5134469.1"/>
    </source>
</evidence>
<feature type="domain" description="C2H2-type" evidence="9">
    <location>
        <begin position="96"/>
        <end position="124"/>
    </location>
</feature>
<proteinExistence type="predicted"/>
<gene>
    <name evidence="10" type="ORF">CUNI_LOCUS20027</name>
</gene>
<keyword evidence="4 7" id="KW-0863">Zinc-finger</keyword>
<dbReference type="InterPro" id="IPR013087">
    <property type="entry name" value="Znf_C2H2_type"/>
</dbReference>
<dbReference type="OrthoDB" id="9439903at2759"/>
<dbReference type="PROSITE" id="PS00028">
    <property type="entry name" value="ZINC_FINGER_C2H2_1"/>
    <property type="match status" value="2"/>
</dbReference>
<dbReference type="InterPro" id="IPR050888">
    <property type="entry name" value="ZnF_C2H2-type_TF"/>
</dbReference>
<feature type="compositionally biased region" description="Low complexity" evidence="8">
    <location>
        <begin position="282"/>
        <end position="302"/>
    </location>
</feature>
<dbReference type="AlphaFoldDB" id="A0A8S3ZYB8"/>
<dbReference type="InterPro" id="IPR036236">
    <property type="entry name" value="Znf_C2H2_sf"/>
</dbReference>
<dbReference type="FunFam" id="3.30.160.60:FF:000446">
    <property type="entry name" value="Zinc finger protein"/>
    <property type="match status" value="1"/>
</dbReference>
<protein>
    <recommendedName>
        <fullName evidence="9">C2H2-type domain-containing protein</fullName>
    </recommendedName>
</protein>
<evidence type="ECO:0000313" key="11">
    <source>
        <dbReference type="Proteomes" id="UP000678393"/>
    </source>
</evidence>
<keyword evidence="3" id="KW-0677">Repeat</keyword>
<evidence type="ECO:0000256" key="5">
    <source>
        <dbReference type="ARBA" id="ARBA00022833"/>
    </source>
</evidence>
<dbReference type="SUPFAM" id="SSF57667">
    <property type="entry name" value="beta-beta-alpha zinc fingers"/>
    <property type="match status" value="1"/>
</dbReference>
<feature type="domain" description="C2H2-type" evidence="9">
    <location>
        <begin position="68"/>
        <end position="95"/>
    </location>
</feature>
<evidence type="ECO:0000256" key="8">
    <source>
        <dbReference type="SAM" id="MobiDB-lite"/>
    </source>
</evidence>
<keyword evidence="2" id="KW-0479">Metal-binding</keyword>
<evidence type="ECO:0000256" key="7">
    <source>
        <dbReference type="PROSITE-ProRule" id="PRU00042"/>
    </source>
</evidence>
<keyword evidence="11" id="KW-1185">Reference proteome</keyword>
<evidence type="ECO:0000256" key="3">
    <source>
        <dbReference type="ARBA" id="ARBA00022737"/>
    </source>
</evidence>
<dbReference type="GO" id="GO:0008270">
    <property type="term" value="F:zinc ion binding"/>
    <property type="evidence" value="ECO:0007669"/>
    <property type="project" value="UniProtKB-KW"/>
</dbReference>
<evidence type="ECO:0000259" key="9">
    <source>
        <dbReference type="PROSITE" id="PS50157"/>
    </source>
</evidence>
<dbReference type="GO" id="GO:0005634">
    <property type="term" value="C:nucleus"/>
    <property type="evidence" value="ECO:0007669"/>
    <property type="project" value="UniProtKB-SubCell"/>
</dbReference>
<dbReference type="SMART" id="SM00355">
    <property type="entry name" value="ZnF_C2H2"/>
    <property type="match status" value="3"/>
</dbReference>
<evidence type="ECO:0000256" key="4">
    <source>
        <dbReference type="ARBA" id="ARBA00022771"/>
    </source>
</evidence>
<evidence type="ECO:0000256" key="2">
    <source>
        <dbReference type="ARBA" id="ARBA00022723"/>
    </source>
</evidence>
<sequence length="440" mass="49070">MGALDPYLVRNRINMEGKMGDTIDKDYLKCQFCERTFRRQKNLENHVENTHQGKGPLKPRRDTTDMYFKCSHCPYTTKHQSNLYVHLRIHTGERPYICGACGVQYSQSHSLKSHIINKHEGIMSYYIKEKRTRSPRGMGYLSAQVMHDNNIFKLPGPMMGSPMHHTNLDIVNKALSLRHLRLPSTSNTLSSNSIFHHLVLMAVVPEHGTPTPNNTLFNPSGVGHHPPFFMNSHSLMFGELPHHLRNPSHIGNGHHPSAPHPFLHGFPHFPPNGSMGFHGTANLSPLSGLSPNSSPASSTPNSHHTLPPHLQLPGSLSNLTPSPIPLLQQQQIKKEPQALPTTPVSSKPRGQLDEAIDLRKKSPPLDTKEQHAHDLHSCGGKENCAHAAKLKYLRLNVVRMLGILVPNLNFAEKGISAESESVDELLQDVIESNTHDDDID</sequence>
<dbReference type="FunFam" id="3.30.160.60:FF:000145">
    <property type="entry name" value="Zinc finger protein 574"/>
    <property type="match status" value="1"/>
</dbReference>
<dbReference type="EMBL" id="CAJHNH020007224">
    <property type="protein sequence ID" value="CAG5134469.1"/>
    <property type="molecule type" value="Genomic_DNA"/>
</dbReference>
<dbReference type="Gene3D" id="3.30.160.60">
    <property type="entry name" value="Classic Zinc Finger"/>
    <property type="match status" value="3"/>
</dbReference>
<feature type="region of interest" description="Disordered" evidence="8">
    <location>
        <begin position="277"/>
        <end position="323"/>
    </location>
</feature>
<comment type="caution">
    <text evidence="10">The sequence shown here is derived from an EMBL/GenBank/DDBJ whole genome shotgun (WGS) entry which is preliminary data.</text>
</comment>
<feature type="region of interest" description="Disordered" evidence="8">
    <location>
        <begin position="248"/>
        <end position="267"/>
    </location>
</feature>
<dbReference type="PANTHER" id="PTHR24406">
    <property type="entry name" value="TRANSCRIPTIONAL REPRESSOR CTCFL-RELATED"/>
    <property type="match status" value="1"/>
</dbReference>
<reference evidence="10" key="1">
    <citation type="submission" date="2021-04" db="EMBL/GenBank/DDBJ databases">
        <authorList>
            <consortium name="Molecular Ecology Group"/>
        </authorList>
    </citation>
    <scope>NUCLEOTIDE SEQUENCE</scope>
</reference>
<dbReference type="Pfam" id="PF00096">
    <property type="entry name" value="zf-C2H2"/>
    <property type="match status" value="2"/>
</dbReference>
<organism evidence="10 11">
    <name type="scientific">Candidula unifasciata</name>
    <dbReference type="NCBI Taxonomy" id="100452"/>
    <lineage>
        <taxon>Eukaryota</taxon>
        <taxon>Metazoa</taxon>
        <taxon>Spiralia</taxon>
        <taxon>Lophotrochozoa</taxon>
        <taxon>Mollusca</taxon>
        <taxon>Gastropoda</taxon>
        <taxon>Heterobranchia</taxon>
        <taxon>Euthyneura</taxon>
        <taxon>Panpulmonata</taxon>
        <taxon>Eupulmonata</taxon>
        <taxon>Stylommatophora</taxon>
        <taxon>Helicina</taxon>
        <taxon>Helicoidea</taxon>
        <taxon>Geomitridae</taxon>
        <taxon>Candidula</taxon>
    </lineage>
</organism>
<dbReference type="Proteomes" id="UP000678393">
    <property type="component" value="Unassembled WGS sequence"/>
</dbReference>
<comment type="subcellular location">
    <subcellularLocation>
        <location evidence="1">Nucleus</location>
    </subcellularLocation>
</comment>
<accession>A0A8S3ZYB8</accession>
<evidence type="ECO:0000256" key="1">
    <source>
        <dbReference type="ARBA" id="ARBA00004123"/>
    </source>
</evidence>